<feature type="domain" description="HipA N-terminal subdomain 1" evidence="5">
    <location>
        <begin position="8"/>
        <end position="114"/>
    </location>
</feature>
<dbReference type="PANTHER" id="PTHR37419:SF8">
    <property type="entry name" value="TOXIN YJJJ"/>
    <property type="match status" value="1"/>
</dbReference>
<organism evidence="6 7">
    <name type="scientific">Parabacteroides chartae</name>
    <dbReference type="NCBI Taxonomy" id="1037355"/>
    <lineage>
        <taxon>Bacteria</taxon>
        <taxon>Pseudomonadati</taxon>
        <taxon>Bacteroidota</taxon>
        <taxon>Bacteroidia</taxon>
        <taxon>Bacteroidales</taxon>
        <taxon>Tannerellaceae</taxon>
        <taxon>Parabacteroides</taxon>
    </lineage>
</organism>
<evidence type="ECO:0000256" key="3">
    <source>
        <dbReference type="ARBA" id="ARBA00022777"/>
    </source>
</evidence>
<evidence type="ECO:0000256" key="2">
    <source>
        <dbReference type="ARBA" id="ARBA00022679"/>
    </source>
</evidence>
<evidence type="ECO:0000259" key="5">
    <source>
        <dbReference type="Pfam" id="PF13657"/>
    </source>
</evidence>
<keyword evidence="2" id="KW-0808">Transferase</keyword>
<gene>
    <name evidence="6" type="ORF">SAMN05660349_02431</name>
</gene>
<dbReference type="Pfam" id="PF07804">
    <property type="entry name" value="HipA_C"/>
    <property type="match status" value="1"/>
</dbReference>
<proteinExistence type="inferred from homology"/>
<evidence type="ECO:0000313" key="7">
    <source>
        <dbReference type="Proteomes" id="UP000190852"/>
    </source>
</evidence>
<dbReference type="GO" id="GO:0005829">
    <property type="term" value="C:cytosol"/>
    <property type="evidence" value="ECO:0007669"/>
    <property type="project" value="TreeGrafter"/>
</dbReference>
<keyword evidence="7" id="KW-1185">Reference proteome</keyword>
<dbReference type="RefSeq" id="WP_079683885.1">
    <property type="nucleotide sequence ID" value="NZ_FUYQ01000018.1"/>
</dbReference>
<comment type="similarity">
    <text evidence="1">Belongs to the HipA Ser/Thr kinase family.</text>
</comment>
<keyword evidence="3 6" id="KW-0418">Kinase</keyword>
<dbReference type="Pfam" id="PF13657">
    <property type="entry name" value="Couple_hipA"/>
    <property type="match status" value="1"/>
</dbReference>
<dbReference type="InterPro" id="IPR012893">
    <property type="entry name" value="HipA-like_C"/>
</dbReference>
<feature type="domain" description="HipA-like C-terminal" evidence="4">
    <location>
        <begin position="158"/>
        <end position="358"/>
    </location>
</feature>
<protein>
    <submittedName>
        <fullName evidence="6">Serine/threonine-protein kinase HipA</fullName>
    </submittedName>
</protein>
<evidence type="ECO:0000313" key="6">
    <source>
        <dbReference type="EMBL" id="SKB70274.1"/>
    </source>
</evidence>
<evidence type="ECO:0000259" key="4">
    <source>
        <dbReference type="Pfam" id="PF07804"/>
    </source>
</evidence>
<sequence>MNSVSMIEIFISDRRVGRMALTPEGLCGFEYDADWIQSGFSISPFYLPLKPGLIMAKRDPFAGNFGVFDDSLPDGWGNLLLDRYLQEKGVDPFKLNILERLSLIGSTGRGALEYQPDKSIATDDEFLNFDRLANEIEKILESKETTGSVDLLYKYGGSSGGARPKVFVKLDGCEWLVKFKATSDPVNVGEIEYNYSLLAKECGIRMAETRLFDNRYFGVERFDRTPQGKIHTISAAGLLNANYRIPSLDYSLLLKLTLNLTRDMEQVTQMFRLMVFNILISNRDDHAKNFSFQWIDGAWKLSPAYDLLPSSGFNGYHTTTINGKGEPALADTIAVATEIGLSKQSATQIIQELTEKCIAKKKTRFRLK</sequence>
<name>A0A1T5DEZ1_9BACT</name>
<dbReference type="InterPro" id="IPR017508">
    <property type="entry name" value="HipA_N1"/>
</dbReference>
<dbReference type="InterPro" id="IPR052028">
    <property type="entry name" value="HipA_Ser/Thr_kinase"/>
</dbReference>
<accession>A0A1T5DEZ1</accession>
<dbReference type="AlphaFoldDB" id="A0A1T5DEZ1"/>
<reference evidence="7" key="1">
    <citation type="submission" date="2017-02" db="EMBL/GenBank/DDBJ databases">
        <authorList>
            <person name="Varghese N."/>
            <person name="Submissions S."/>
        </authorList>
    </citation>
    <scope>NUCLEOTIDE SEQUENCE [LARGE SCALE GENOMIC DNA]</scope>
    <source>
        <strain evidence="7">DSM 24967</strain>
    </source>
</reference>
<dbReference type="PANTHER" id="PTHR37419">
    <property type="entry name" value="SERINE/THREONINE-PROTEIN KINASE TOXIN HIPA"/>
    <property type="match status" value="1"/>
</dbReference>
<dbReference type="Proteomes" id="UP000190852">
    <property type="component" value="Unassembled WGS sequence"/>
</dbReference>
<dbReference type="GO" id="GO:0004674">
    <property type="term" value="F:protein serine/threonine kinase activity"/>
    <property type="evidence" value="ECO:0007669"/>
    <property type="project" value="TreeGrafter"/>
</dbReference>
<dbReference type="EMBL" id="FUYQ01000018">
    <property type="protein sequence ID" value="SKB70274.1"/>
    <property type="molecule type" value="Genomic_DNA"/>
</dbReference>
<dbReference type="Gene3D" id="1.10.1070.20">
    <property type="match status" value="1"/>
</dbReference>
<evidence type="ECO:0000256" key="1">
    <source>
        <dbReference type="ARBA" id="ARBA00010164"/>
    </source>
</evidence>